<dbReference type="EMBL" id="QTSX02003831">
    <property type="protein sequence ID" value="KAJ9067905.1"/>
    <property type="molecule type" value="Genomic_DNA"/>
</dbReference>
<evidence type="ECO:0000313" key="2">
    <source>
        <dbReference type="Proteomes" id="UP001165960"/>
    </source>
</evidence>
<keyword evidence="2" id="KW-1185">Reference proteome</keyword>
<gene>
    <name evidence="1" type="ORF">DSO57_1034182</name>
</gene>
<evidence type="ECO:0000313" key="1">
    <source>
        <dbReference type="EMBL" id="KAJ9067905.1"/>
    </source>
</evidence>
<organism evidence="1 2">
    <name type="scientific">Entomophthora muscae</name>
    <dbReference type="NCBI Taxonomy" id="34485"/>
    <lineage>
        <taxon>Eukaryota</taxon>
        <taxon>Fungi</taxon>
        <taxon>Fungi incertae sedis</taxon>
        <taxon>Zoopagomycota</taxon>
        <taxon>Entomophthoromycotina</taxon>
        <taxon>Entomophthoromycetes</taxon>
        <taxon>Entomophthorales</taxon>
        <taxon>Entomophthoraceae</taxon>
        <taxon>Entomophthora</taxon>
    </lineage>
</organism>
<reference evidence="1" key="1">
    <citation type="submission" date="2022-04" db="EMBL/GenBank/DDBJ databases">
        <title>Genome of the entomopathogenic fungus Entomophthora muscae.</title>
        <authorList>
            <person name="Elya C."/>
            <person name="Lovett B.R."/>
            <person name="Lee E."/>
            <person name="Macias A.M."/>
            <person name="Hajek A.E."/>
            <person name="De Bivort B.L."/>
            <person name="Kasson M.T."/>
            <person name="De Fine Licht H.H."/>
            <person name="Stajich J.E."/>
        </authorList>
    </citation>
    <scope>NUCLEOTIDE SEQUENCE</scope>
    <source>
        <strain evidence="1">Berkeley</strain>
    </source>
</reference>
<proteinExistence type="predicted"/>
<dbReference type="Proteomes" id="UP001165960">
    <property type="component" value="Unassembled WGS sequence"/>
</dbReference>
<accession>A0ACC2T036</accession>
<comment type="caution">
    <text evidence="1">The sequence shown here is derived from an EMBL/GenBank/DDBJ whole genome shotgun (WGS) entry which is preliminary data.</text>
</comment>
<sequence>MTVSDIFEQEKLAIEAHASFRKLPVEGLFSIEPTKFICILNLGFGGEEASELETIQALVSEILGAERVIANKEWPYIYVAFPRSEFAINAREELNHNSFSRLGGRVLFAQYVTEPEIAY</sequence>
<protein>
    <submittedName>
        <fullName evidence="1">Uncharacterized protein</fullName>
    </submittedName>
</protein>
<name>A0ACC2T036_9FUNG</name>